<evidence type="ECO:0000256" key="4">
    <source>
        <dbReference type="ARBA" id="ARBA00023163"/>
    </source>
</evidence>
<evidence type="ECO:0000256" key="5">
    <source>
        <dbReference type="ARBA" id="ARBA00023242"/>
    </source>
</evidence>
<evidence type="ECO:0000313" key="10">
    <source>
        <dbReference type="Proteomes" id="UP000242715"/>
    </source>
</evidence>
<evidence type="ECO:0000256" key="3">
    <source>
        <dbReference type="ARBA" id="ARBA00023125"/>
    </source>
</evidence>
<evidence type="ECO:0000256" key="7">
    <source>
        <dbReference type="SAM" id="MobiDB-lite"/>
    </source>
</evidence>
<accession>A0A2Z6LSI0</accession>
<dbReference type="PRINTS" id="PR00367">
    <property type="entry name" value="ETHRSPELEMNT"/>
</dbReference>
<dbReference type="PANTHER" id="PTHR31190">
    <property type="entry name" value="DNA-BINDING DOMAIN"/>
    <property type="match status" value="1"/>
</dbReference>
<keyword evidence="10" id="KW-1185">Reference proteome</keyword>
<keyword evidence="3" id="KW-0238">DNA-binding</keyword>
<feature type="compositionally biased region" description="Low complexity" evidence="7">
    <location>
        <begin position="37"/>
        <end position="48"/>
    </location>
</feature>
<dbReference type="Proteomes" id="UP000242715">
    <property type="component" value="Unassembled WGS sequence"/>
</dbReference>
<dbReference type="CDD" id="cd00018">
    <property type="entry name" value="AP2"/>
    <property type="match status" value="1"/>
</dbReference>
<gene>
    <name evidence="9" type="ORF">TSUD_180600</name>
</gene>
<evidence type="ECO:0000256" key="2">
    <source>
        <dbReference type="ARBA" id="ARBA00023015"/>
    </source>
</evidence>
<dbReference type="EMBL" id="DF973236">
    <property type="protein sequence ID" value="GAU21716.1"/>
    <property type="molecule type" value="Genomic_DNA"/>
</dbReference>
<dbReference type="FunFam" id="3.30.730.10:FF:000001">
    <property type="entry name" value="Ethylene-responsive transcription factor 2"/>
    <property type="match status" value="1"/>
</dbReference>
<comment type="similarity">
    <text evidence="6">Belongs to the AP2/ERF transcription factor family. ERF subfamily.</text>
</comment>
<proteinExistence type="inferred from homology"/>
<dbReference type="SMART" id="SM00380">
    <property type="entry name" value="AP2"/>
    <property type="match status" value="1"/>
</dbReference>
<evidence type="ECO:0000259" key="8">
    <source>
        <dbReference type="PROSITE" id="PS51032"/>
    </source>
</evidence>
<feature type="domain" description="AP2/ERF" evidence="8">
    <location>
        <begin position="61"/>
        <end position="119"/>
    </location>
</feature>
<dbReference type="GO" id="GO:0003700">
    <property type="term" value="F:DNA-binding transcription factor activity"/>
    <property type="evidence" value="ECO:0007669"/>
    <property type="project" value="InterPro"/>
</dbReference>
<dbReference type="SUPFAM" id="SSF54171">
    <property type="entry name" value="DNA-binding domain"/>
    <property type="match status" value="1"/>
</dbReference>
<dbReference type="GO" id="GO:0003677">
    <property type="term" value="F:DNA binding"/>
    <property type="evidence" value="ECO:0007669"/>
    <property type="project" value="UniProtKB-KW"/>
</dbReference>
<reference evidence="10" key="1">
    <citation type="journal article" date="2017" name="Front. Plant Sci.">
        <title>Climate Clever Clovers: New Paradigm to Reduce the Environmental Footprint of Ruminants by Breeding Low Methanogenic Forages Utilizing Haplotype Variation.</title>
        <authorList>
            <person name="Kaur P."/>
            <person name="Appels R."/>
            <person name="Bayer P.E."/>
            <person name="Keeble-Gagnere G."/>
            <person name="Wang J."/>
            <person name="Hirakawa H."/>
            <person name="Shirasawa K."/>
            <person name="Vercoe P."/>
            <person name="Stefanova K."/>
            <person name="Durmic Z."/>
            <person name="Nichols P."/>
            <person name="Revell C."/>
            <person name="Isobe S.N."/>
            <person name="Edwards D."/>
            <person name="Erskine W."/>
        </authorList>
    </citation>
    <scope>NUCLEOTIDE SEQUENCE [LARGE SCALE GENOMIC DNA]</scope>
    <source>
        <strain evidence="10">cv. Daliak</strain>
    </source>
</reference>
<dbReference type="GO" id="GO:0009873">
    <property type="term" value="P:ethylene-activated signaling pathway"/>
    <property type="evidence" value="ECO:0007669"/>
    <property type="project" value="InterPro"/>
</dbReference>
<keyword evidence="4" id="KW-0804">Transcription</keyword>
<dbReference type="GO" id="GO:0005634">
    <property type="term" value="C:nucleus"/>
    <property type="evidence" value="ECO:0007669"/>
    <property type="project" value="UniProtKB-SubCell"/>
</dbReference>
<dbReference type="Pfam" id="PF00847">
    <property type="entry name" value="AP2"/>
    <property type="match status" value="1"/>
</dbReference>
<dbReference type="InterPro" id="IPR044808">
    <property type="entry name" value="ERF_plant"/>
</dbReference>
<dbReference type="AlphaFoldDB" id="A0A2Z6LSI0"/>
<protein>
    <recommendedName>
        <fullName evidence="8">AP2/ERF domain-containing protein</fullName>
    </recommendedName>
</protein>
<sequence length="207" mass="23697">MFSTTKDLELAYLEHIQQYLLHDDSNILTSQHQQIQSPNNNNNSNKPSSAREVHAPPTWKRYRGVRRRPWGKFAAEIRDPKKNGARVWLGTYVTEEEAGLAYDKAAFKMRGQKAKLNFPHLIGSDIFSEPKMEVTLKWESPEPSSLEDSCESSSQGSKRKRSVVNLLNKLAKNRSQAMVVENEMASQANDVEQWVNELNDFSLIWCS</sequence>
<evidence type="ECO:0000256" key="6">
    <source>
        <dbReference type="ARBA" id="ARBA00024343"/>
    </source>
</evidence>
<dbReference type="Gene3D" id="3.30.730.10">
    <property type="entry name" value="AP2/ERF domain"/>
    <property type="match status" value="1"/>
</dbReference>
<dbReference type="PROSITE" id="PS51032">
    <property type="entry name" value="AP2_ERF"/>
    <property type="match status" value="1"/>
</dbReference>
<dbReference type="InterPro" id="IPR016177">
    <property type="entry name" value="DNA-bd_dom_sf"/>
</dbReference>
<keyword evidence="5" id="KW-0539">Nucleus</keyword>
<evidence type="ECO:0000256" key="1">
    <source>
        <dbReference type="ARBA" id="ARBA00004123"/>
    </source>
</evidence>
<organism evidence="9 10">
    <name type="scientific">Trifolium subterraneum</name>
    <name type="common">Subterranean clover</name>
    <dbReference type="NCBI Taxonomy" id="3900"/>
    <lineage>
        <taxon>Eukaryota</taxon>
        <taxon>Viridiplantae</taxon>
        <taxon>Streptophyta</taxon>
        <taxon>Embryophyta</taxon>
        <taxon>Tracheophyta</taxon>
        <taxon>Spermatophyta</taxon>
        <taxon>Magnoliopsida</taxon>
        <taxon>eudicotyledons</taxon>
        <taxon>Gunneridae</taxon>
        <taxon>Pentapetalae</taxon>
        <taxon>rosids</taxon>
        <taxon>fabids</taxon>
        <taxon>Fabales</taxon>
        <taxon>Fabaceae</taxon>
        <taxon>Papilionoideae</taxon>
        <taxon>50 kb inversion clade</taxon>
        <taxon>NPAAA clade</taxon>
        <taxon>Hologalegina</taxon>
        <taxon>IRL clade</taxon>
        <taxon>Trifolieae</taxon>
        <taxon>Trifolium</taxon>
    </lineage>
</organism>
<evidence type="ECO:0000313" key="9">
    <source>
        <dbReference type="EMBL" id="GAU21716.1"/>
    </source>
</evidence>
<feature type="region of interest" description="Disordered" evidence="7">
    <location>
        <begin position="30"/>
        <end position="58"/>
    </location>
</feature>
<dbReference type="OrthoDB" id="552345at2759"/>
<name>A0A2Z6LSI0_TRISU</name>
<dbReference type="InterPro" id="IPR001471">
    <property type="entry name" value="AP2/ERF_dom"/>
</dbReference>
<dbReference type="PANTHER" id="PTHR31190:SF274">
    <property type="entry name" value="ETHYLENE-RESPONSIVE TRANSCRIPTION FACTOR 13"/>
    <property type="match status" value="1"/>
</dbReference>
<keyword evidence="2" id="KW-0805">Transcription regulation</keyword>
<comment type="subcellular location">
    <subcellularLocation>
        <location evidence="1">Nucleus</location>
    </subcellularLocation>
</comment>
<dbReference type="InterPro" id="IPR036955">
    <property type="entry name" value="AP2/ERF_dom_sf"/>
</dbReference>